<evidence type="ECO:0000313" key="8">
    <source>
        <dbReference type="EMBL" id="OPX18105.1"/>
    </source>
</evidence>
<evidence type="ECO:0000313" key="9">
    <source>
        <dbReference type="Proteomes" id="UP000191663"/>
    </source>
</evidence>
<keyword evidence="7" id="KW-0175">Coiled coil</keyword>
<dbReference type="PANTHER" id="PTHR37485:SF1">
    <property type="entry name" value="CELL DIVISION PROTEIN FTSB"/>
    <property type="match status" value="1"/>
</dbReference>
<evidence type="ECO:0008006" key="10">
    <source>
        <dbReference type="Google" id="ProtNLM"/>
    </source>
</evidence>
<keyword evidence="6" id="KW-0131">Cell cycle</keyword>
<dbReference type="GO" id="GO:0043093">
    <property type="term" value="P:FtsZ-dependent cytokinesis"/>
    <property type="evidence" value="ECO:0007669"/>
    <property type="project" value="TreeGrafter"/>
</dbReference>
<keyword evidence="3" id="KW-0812">Transmembrane</keyword>
<name>A0A1V4QGX2_UNCW3</name>
<dbReference type="EMBL" id="MUKB01000040">
    <property type="protein sequence ID" value="OPX18105.1"/>
    <property type="molecule type" value="Genomic_DNA"/>
</dbReference>
<keyword evidence="2" id="KW-0132">Cell division</keyword>
<evidence type="ECO:0000256" key="4">
    <source>
        <dbReference type="ARBA" id="ARBA00022989"/>
    </source>
</evidence>
<feature type="coiled-coil region" evidence="7">
    <location>
        <begin position="42"/>
        <end position="69"/>
    </location>
</feature>
<evidence type="ECO:0000256" key="5">
    <source>
        <dbReference type="ARBA" id="ARBA00023136"/>
    </source>
</evidence>
<dbReference type="PANTHER" id="PTHR37485">
    <property type="entry name" value="CELL DIVISION PROTEIN FTSB"/>
    <property type="match status" value="1"/>
</dbReference>
<dbReference type="Pfam" id="PF04977">
    <property type="entry name" value="DivIC"/>
    <property type="match status" value="1"/>
</dbReference>
<evidence type="ECO:0000256" key="2">
    <source>
        <dbReference type="ARBA" id="ARBA00022618"/>
    </source>
</evidence>
<evidence type="ECO:0000256" key="1">
    <source>
        <dbReference type="ARBA" id="ARBA00022475"/>
    </source>
</evidence>
<organism evidence="8 9">
    <name type="scientific">candidate division WOR-3 bacterium 4484_100</name>
    <dbReference type="NCBI Taxonomy" id="1936077"/>
    <lineage>
        <taxon>Bacteria</taxon>
        <taxon>Bacteria division WOR-3</taxon>
    </lineage>
</organism>
<proteinExistence type="predicted"/>
<dbReference type="AlphaFoldDB" id="A0A1V4QGX2"/>
<dbReference type="InterPro" id="IPR023081">
    <property type="entry name" value="Cell_div_FtsB"/>
</dbReference>
<keyword evidence="1" id="KW-1003">Cell membrane</keyword>
<evidence type="ECO:0000256" key="6">
    <source>
        <dbReference type="ARBA" id="ARBA00023306"/>
    </source>
</evidence>
<protein>
    <recommendedName>
        <fullName evidence="10">Cell division protein FtsL</fullName>
    </recommendedName>
</protein>
<sequence length="98" mass="11601">MKRKYRKKPLRKLILIILFIAIIPSLYLGKKLYRYVSLIVQVQRGKKEVMILKAENEVLQERIDAYKKGILLEARARDDLGMIKKGEKVYLIKNDVRN</sequence>
<dbReference type="GO" id="GO:0030428">
    <property type="term" value="C:cell septum"/>
    <property type="evidence" value="ECO:0007669"/>
    <property type="project" value="TreeGrafter"/>
</dbReference>
<reference evidence="9" key="1">
    <citation type="submission" date="2017-01" db="EMBL/GenBank/DDBJ databases">
        <title>Novel pathways for hydrocarbon cycling and metabolic interdependencies in hydrothermal sediment communities.</title>
        <authorList>
            <person name="Dombrowski N."/>
            <person name="Seitz K."/>
            <person name="Teske A."/>
            <person name="Baker B."/>
        </authorList>
    </citation>
    <scope>NUCLEOTIDE SEQUENCE [LARGE SCALE GENOMIC DNA]</scope>
</reference>
<dbReference type="Proteomes" id="UP000191663">
    <property type="component" value="Unassembled WGS sequence"/>
</dbReference>
<gene>
    <name evidence="8" type="ORF">BXT86_02935</name>
</gene>
<evidence type="ECO:0000256" key="3">
    <source>
        <dbReference type="ARBA" id="ARBA00022692"/>
    </source>
</evidence>
<accession>A0A1V4QGX2</accession>
<keyword evidence="4" id="KW-1133">Transmembrane helix</keyword>
<evidence type="ECO:0000256" key="7">
    <source>
        <dbReference type="SAM" id="Coils"/>
    </source>
</evidence>
<keyword evidence="5" id="KW-0472">Membrane</keyword>
<dbReference type="InterPro" id="IPR007060">
    <property type="entry name" value="FtsL/DivIC"/>
</dbReference>
<comment type="caution">
    <text evidence="8">The sequence shown here is derived from an EMBL/GenBank/DDBJ whole genome shotgun (WGS) entry which is preliminary data.</text>
</comment>